<protein>
    <submittedName>
        <fullName evidence="4">Phosphoglycerate dehydrogenase</fullName>
    </submittedName>
</protein>
<feature type="domain" description="D-isomer specific 2-hydroxyacid dehydrogenase NAD-binding" evidence="3">
    <location>
        <begin position="106"/>
        <end position="278"/>
    </location>
</feature>
<dbReference type="STRING" id="92487.SAMN02745130_03531"/>
<dbReference type="GO" id="GO:0051287">
    <property type="term" value="F:NAD binding"/>
    <property type="evidence" value="ECO:0007669"/>
    <property type="project" value="InterPro"/>
</dbReference>
<dbReference type="PANTHER" id="PTHR43333:SF1">
    <property type="entry name" value="D-ISOMER SPECIFIC 2-HYDROXYACID DEHYDROGENASE NAD-BINDING DOMAIN-CONTAINING PROTEIN"/>
    <property type="match status" value="1"/>
</dbReference>
<keyword evidence="2" id="KW-0520">NAD</keyword>
<dbReference type="InterPro" id="IPR006140">
    <property type="entry name" value="D-isomer_DH_NAD-bd"/>
</dbReference>
<keyword evidence="5" id="KW-1185">Reference proteome</keyword>
<dbReference type="CDD" id="cd05300">
    <property type="entry name" value="2-Hacid_dh_1"/>
    <property type="match status" value="1"/>
</dbReference>
<organism evidence="4 5">
    <name type="scientific">Thiothrix eikelboomii</name>
    <dbReference type="NCBI Taxonomy" id="92487"/>
    <lineage>
        <taxon>Bacteria</taxon>
        <taxon>Pseudomonadati</taxon>
        <taxon>Pseudomonadota</taxon>
        <taxon>Gammaproteobacteria</taxon>
        <taxon>Thiotrichales</taxon>
        <taxon>Thiotrichaceae</taxon>
        <taxon>Thiothrix</taxon>
    </lineage>
</organism>
<dbReference type="Pfam" id="PF02826">
    <property type="entry name" value="2-Hacid_dh_C"/>
    <property type="match status" value="1"/>
</dbReference>
<dbReference type="Proteomes" id="UP000190460">
    <property type="component" value="Unassembled WGS sequence"/>
</dbReference>
<dbReference type="PANTHER" id="PTHR43333">
    <property type="entry name" value="2-HACID_DH_C DOMAIN-CONTAINING PROTEIN"/>
    <property type="match status" value="1"/>
</dbReference>
<proteinExistence type="predicted"/>
<evidence type="ECO:0000313" key="5">
    <source>
        <dbReference type="Proteomes" id="UP000190460"/>
    </source>
</evidence>
<dbReference type="EMBL" id="FUYB01000024">
    <property type="protein sequence ID" value="SKA93533.1"/>
    <property type="molecule type" value="Genomic_DNA"/>
</dbReference>
<keyword evidence="1" id="KW-0560">Oxidoreductase</keyword>
<dbReference type="SUPFAM" id="SSF51735">
    <property type="entry name" value="NAD(P)-binding Rossmann-fold domains"/>
    <property type="match status" value="1"/>
</dbReference>
<evidence type="ECO:0000313" key="4">
    <source>
        <dbReference type="EMBL" id="SKA93533.1"/>
    </source>
</evidence>
<evidence type="ECO:0000256" key="1">
    <source>
        <dbReference type="ARBA" id="ARBA00023002"/>
    </source>
</evidence>
<dbReference type="Gene3D" id="3.40.50.720">
    <property type="entry name" value="NAD(P)-binding Rossmann-like Domain"/>
    <property type="match status" value="2"/>
</dbReference>
<dbReference type="FunFam" id="3.40.50.720:FF:000363">
    <property type="entry name" value="D-isomer specific 2-hydroxyacid dehydrogenase"/>
    <property type="match status" value="1"/>
</dbReference>
<dbReference type="AlphaFoldDB" id="A0A1T4XVU3"/>
<reference evidence="4 5" key="1">
    <citation type="submission" date="2017-02" db="EMBL/GenBank/DDBJ databases">
        <authorList>
            <person name="Peterson S.W."/>
        </authorList>
    </citation>
    <scope>NUCLEOTIDE SEQUENCE [LARGE SCALE GENOMIC DNA]</scope>
    <source>
        <strain evidence="4 5">ATCC 49788</strain>
    </source>
</reference>
<accession>A0A1T4XVU3</accession>
<evidence type="ECO:0000259" key="3">
    <source>
        <dbReference type="Pfam" id="PF02826"/>
    </source>
</evidence>
<dbReference type="RefSeq" id="WP_078923969.1">
    <property type="nucleotide sequence ID" value="NZ_FUYB01000024.1"/>
</dbReference>
<gene>
    <name evidence="4" type="ORF">SAMN02745130_03531</name>
</gene>
<sequence>MNQLLILSPDAQEYARLLEPYALEQLTIHTASHYTTLDLAQLKAINLVLGDPPWLVKLLAHLPELQWVQSTFAGVNALCAPQLPRHYQLTNVKAVFGPSMSEYVFGYILALERDLLRARMQQQQHQWQPFPYRSLVGLTLGIAGLGDIGQHLASTAQHFGMRVKGLKLQAAVVPQVDEVYTVAELSQFLQELDYLVITLPATTQTQHLFNATALAQLKTEAVLINVGRGACVDQVALTQCLKARQLRAAVLDVFAEEPLAADDPLWDLEQVYITPHQAAVSVPADIVKIFVRNYQRFQQGQPLDYLIDFTRGY</sequence>
<dbReference type="GO" id="GO:0016491">
    <property type="term" value="F:oxidoreductase activity"/>
    <property type="evidence" value="ECO:0007669"/>
    <property type="project" value="UniProtKB-KW"/>
</dbReference>
<dbReference type="InterPro" id="IPR036291">
    <property type="entry name" value="NAD(P)-bd_dom_sf"/>
</dbReference>
<evidence type="ECO:0000256" key="2">
    <source>
        <dbReference type="ARBA" id="ARBA00023027"/>
    </source>
</evidence>
<name>A0A1T4XVU3_9GAMM</name>
<dbReference type="OrthoDB" id="9787219at2"/>